<accession>A0ABS6JPW7</accession>
<reference evidence="4 5" key="1">
    <citation type="submission" date="2021-06" db="EMBL/GenBank/DDBJ databases">
        <title>Bacillus sp. RD4P76, an endophyte from a halophyte.</title>
        <authorList>
            <person name="Sun J.-Q."/>
        </authorList>
    </citation>
    <scope>NUCLEOTIDE SEQUENCE [LARGE SCALE GENOMIC DNA]</scope>
    <source>
        <strain evidence="4 5">CGMCC 1.15917</strain>
    </source>
</reference>
<protein>
    <submittedName>
        <fullName evidence="4">Substrate-binding domain-containing protein</fullName>
    </submittedName>
</protein>
<dbReference type="Proteomes" id="UP000784880">
    <property type="component" value="Unassembled WGS sequence"/>
</dbReference>
<feature type="region of interest" description="Disordered" evidence="2">
    <location>
        <begin position="14"/>
        <end position="55"/>
    </location>
</feature>
<dbReference type="PANTHER" id="PTHR30483:SF6">
    <property type="entry name" value="PERIPLASMIC BINDING PROTEIN OF ABC TRANSPORTER FOR NATURAL AMINO ACIDS"/>
    <property type="match status" value="1"/>
</dbReference>
<dbReference type="PANTHER" id="PTHR30483">
    <property type="entry name" value="LEUCINE-SPECIFIC-BINDING PROTEIN"/>
    <property type="match status" value="1"/>
</dbReference>
<evidence type="ECO:0000313" key="5">
    <source>
        <dbReference type="Proteomes" id="UP000784880"/>
    </source>
</evidence>
<name>A0ABS6JPW7_9BACI</name>
<dbReference type="Pfam" id="PF13458">
    <property type="entry name" value="Peripla_BP_6"/>
    <property type="match status" value="1"/>
</dbReference>
<dbReference type="EMBL" id="JAHQCS010000174">
    <property type="protein sequence ID" value="MBU9714353.1"/>
    <property type="molecule type" value="Genomic_DNA"/>
</dbReference>
<sequence length="421" mass="44629">MSLFFVLLVACGDDDADTDAAPEDTDTGGETADSESGDDEGDSGDDGDVAEATGDPIKIGILTSQTGVLEAYGQQMIKGFEIGLDYATDGTGAVNGRPIEVIIRDTQTDPQVAVQQATELYENEEIDILVGAASSGDTLAVLPLAEVYERIMIVEPAVADAITGSEWNPYIFRTGRNSSQDAVAGAAAIAGEGTDIAVLAPNYAFGLDGAAAFKEAAEALGANIVLEEFPAQDATDFTANIQRIIDADPEYLFVIWSGANSPWQALQDMGVQDRGITISTGAPDIAALYTMDDLIGMEGFSVYHYTLPDNPVNDYLVEEHMARHDGEVPDLFTAGGMASAIAAVEALTNTDGDASADALRDAMKGMTFDSPKGPMTFRPDDHQALQSLFSIRLEEHPDYDYPLPVLIRELSPEETAPPILN</sequence>
<keyword evidence="5" id="KW-1185">Reference proteome</keyword>
<dbReference type="CDD" id="cd06328">
    <property type="entry name" value="PBP1_SBP-like"/>
    <property type="match status" value="1"/>
</dbReference>
<dbReference type="InterPro" id="IPR028081">
    <property type="entry name" value="Leu-bd"/>
</dbReference>
<evidence type="ECO:0000256" key="2">
    <source>
        <dbReference type="SAM" id="MobiDB-lite"/>
    </source>
</evidence>
<keyword evidence="1" id="KW-0732">Signal</keyword>
<feature type="domain" description="Leucine-binding protein" evidence="3">
    <location>
        <begin position="56"/>
        <end position="393"/>
    </location>
</feature>
<dbReference type="InterPro" id="IPR051010">
    <property type="entry name" value="BCAA_transport"/>
</dbReference>
<comment type="caution">
    <text evidence="4">The sequence shown here is derived from an EMBL/GenBank/DDBJ whole genome shotgun (WGS) entry which is preliminary data.</text>
</comment>
<evidence type="ECO:0000313" key="4">
    <source>
        <dbReference type="EMBL" id="MBU9714353.1"/>
    </source>
</evidence>
<evidence type="ECO:0000259" key="3">
    <source>
        <dbReference type="Pfam" id="PF13458"/>
    </source>
</evidence>
<gene>
    <name evidence="4" type="ORF">KS419_21665</name>
</gene>
<organism evidence="4 5">
    <name type="scientific">Evansella tamaricis</name>
    <dbReference type="NCBI Taxonomy" id="2069301"/>
    <lineage>
        <taxon>Bacteria</taxon>
        <taxon>Bacillati</taxon>
        <taxon>Bacillota</taxon>
        <taxon>Bacilli</taxon>
        <taxon>Bacillales</taxon>
        <taxon>Bacillaceae</taxon>
        <taxon>Evansella</taxon>
    </lineage>
</organism>
<proteinExistence type="predicted"/>
<feature type="compositionally biased region" description="Acidic residues" evidence="2">
    <location>
        <begin position="14"/>
        <end position="49"/>
    </location>
</feature>
<evidence type="ECO:0000256" key="1">
    <source>
        <dbReference type="ARBA" id="ARBA00022729"/>
    </source>
</evidence>